<name>S4PTZ2_9NEOP</name>
<evidence type="ECO:0000313" key="1">
    <source>
        <dbReference type="EMBL" id="JAA81367.1"/>
    </source>
</evidence>
<protein>
    <submittedName>
        <fullName evidence="1">Uncharacterized protein</fullName>
    </submittedName>
</protein>
<organism evidence="1">
    <name type="scientific">Pararge aegeria</name>
    <name type="common">speckled wood butterfly</name>
    <dbReference type="NCBI Taxonomy" id="116150"/>
    <lineage>
        <taxon>Eukaryota</taxon>
        <taxon>Metazoa</taxon>
        <taxon>Ecdysozoa</taxon>
        <taxon>Arthropoda</taxon>
        <taxon>Hexapoda</taxon>
        <taxon>Insecta</taxon>
        <taxon>Pterygota</taxon>
        <taxon>Neoptera</taxon>
        <taxon>Endopterygota</taxon>
        <taxon>Lepidoptera</taxon>
        <taxon>Glossata</taxon>
        <taxon>Ditrysia</taxon>
        <taxon>Papilionoidea</taxon>
        <taxon>Nymphalidae</taxon>
        <taxon>Satyrinae</taxon>
        <taxon>Satyrini</taxon>
        <taxon>Parargina</taxon>
        <taxon>Pararge</taxon>
    </lineage>
</organism>
<reference evidence="1" key="2">
    <citation type="submission" date="2013-05" db="EMBL/GenBank/DDBJ databases">
        <authorList>
            <person name="Carter J.-M."/>
            <person name="Baker S.C."/>
            <person name="Pink R."/>
            <person name="Carter D.R.F."/>
            <person name="Collins A."/>
            <person name="Tomlin J."/>
            <person name="Gibbs M."/>
            <person name="Breuker C.J."/>
        </authorList>
    </citation>
    <scope>NUCLEOTIDE SEQUENCE</scope>
    <source>
        <tissue evidence="1">Ovary</tissue>
    </source>
</reference>
<accession>S4PTZ2</accession>
<reference evidence="1" key="1">
    <citation type="journal article" date="2013" name="BMC Genomics">
        <title>Unscrambling butterfly oogenesis.</title>
        <authorList>
            <person name="Carter J.M."/>
            <person name="Baker S.C."/>
            <person name="Pink R."/>
            <person name="Carter D.R."/>
            <person name="Collins A."/>
            <person name="Tomlin J."/>
            <person name="Gibbs M."/>
            <person name="Breuker C.J."/>
        </authorList>
    </citation>
    <scope>NUCLEOTIDE SEQUENCE</scope>
    <source>
        <tissue evidence="1">Ovary</tissue>
    </source>
</reference>
<dbReference type="EMBL" id="GAIX01011193">
    <property type="protein sequence ID" value="JAA81367.1"/>
    <property type="molecule type" value="Transcribed_RNA"/>
</dbReference>
<sequence length="98" mass="10785">MTPCFLSQSFSLLILHKNIFYILIDISYIAACVMDTTVTILTGRSVAETTFAENCLVGLVVIFDGQTKFRYCVLYKPGVTKCCYVVCYPSLGGYGSAI</sequence>
<proteinExistence type="predicted"/>
<dbReference type="AlphaFoldDB" id="S4PTZ2"/>